<evidence type="ECO:0000313" key="1">
    <source>
        <dbReference type="EMBL" id="PRX59740.1"/>
    </source>
</evidence>
<organism evidence="1 2">
    <name type="scientific">Nonomuraea fuscirosea</name>
    <dbReference type="NCBI Taxonomy" id="1291556"/>
    <lineage>
        <taxon>Bacteria</taxon>
        <taxon>Bacillati</taxon>
        <taxon>Actinomycetota</taxon>
        <taxon>Actinomycetes</taxon>
        <taxon>Streptosporangiales</taxon>
        <taxon>Streptosporangiaceae</taxon>
        <taxon>Nonomuraea</taxon>
    </lineage>
</organism>
<protein>
    <recommendedName>
        <fullName evidence="3">Extracellular solute-binding protein</fullName>
    </recommendedName>
</protein>
<comment type="caution">
    <text evidence="1">The sequence shown here is derived from an EMBL/GenBank/DDBJ whole genome shotgun (WGS) entry which is preliminary data.</text>
</comment>
<evidence type="ECO:0008006" key="3">
    <source>
        <dbReference type="Google" id="ProtNLM"/>
    </source>
</evidence>
<accession>A0A2T0MP26</accession>
<evidence type="ECO:0000313" key="2">
    <source>
        <dbReference type="Proteomes" id="UP000238312"/>
    </source>
</evidence>
<dbReference type="RefSeq" id="WP_181308245.1">
    <property type="nucleotide sequence ID" value="NZ_PVNG01000019.1"/>
</dbReference>
<name>A0A2T0MP26_9ACTN</name>
<sequence>MPQATGPMALYYREDLLKKWDIRCEHPREAVDFALWIKRDPGSVETLTKSGYGRPAAVSGMSDPQLTKPSAFLGGQRTAGLCTASSNQVPKGWVWWPAFDDTVKILSDRVEDALSGRSTLVDALETGLAGVGDPADRAVRRAAAVLARRTHGGQRTRVAGATRA</sequence>
<reference evidence="1 2" key="1">
    <citation type="submission" date="2018-03" db="EMBL/GenBank/DDBJ databases">
        <title>Genomic Encyclopedia of Type Strains, Phase III (KMG-III): the genomes of soil and plant-associated and newly described type strains.</title>
        <authorList>
            <person name="Whitman W."/>
        </authorList>
    </citation>
    <scope>NUCLEOTIDE SEQUENCE [LARGE SCALE GENOMIC DNA]</scope>
    <source>
        <strain evidence="1 2">CGMCC 4.7104</strain>
    </source>
</reference>
<keyword evidence="2" id="KW-1185">Reference proteome</keyword>
<proteinExistence type="predicted"/>
<gene>
    <name evidence="1" type="ORF">B0I32_119183</name>
</gene>
<dbReference type="AlphaFoldDB" id="A0A2T0MP26"/>
<dbReference type="Proteomes" id="UP000238312">
    <property type="component" value="Unassembled WGS sequence"/>
</dbReference>
<dbReference type="EMBL" id="PVNG01000019">
    <property type="protein sequence ID" value="PRX59740.1"/>
    <property type="molecule type" value="Genomic_DNA"/>
</dbReference>